<dbReference type="EMBL" id="FRAE01000028">
    <property type="protein sequence ID" value="SHK02975.1"/>
    <property type="molecule type" value="Genomic_DNA"/>
</dbReference>
<proteinExistence type="predicted"/>
<dbReference type="OrthoDB" id="9883457at2"/>
<keyword evidence="1" id="KW-0812">Transmembrane</keyword>
<keyword evidence="1" id="KW-0472">Membrane</keyword>
<dbReference type="STRING" id="1123349.SAMN02744037_01461"/>
<keyword evidence="3" id="KW-1185">Reference proteome</keyword>
<evidence type="ECO:0000313" key="3">
    <source>
        <dbReference type="Proteomes" id="UP000242497"/>
    </source>
</evidence>
<dbReference type="RefSeq" id="WP_072888667.1">
    <property type="nucleotide sequence ID" value="NZ_FRAE01000028.1"/>
</dbReference>
<dbReference type="AlphaFoldDB" id="A0A1M6P4T1"/>
<sequence length="166" mass="19458">MLDDFLALIYKELIKGKIKDLKKGNPYSLKEKCSLELITKLDSVLGKFFKYIFYMFLLLILFKINIYLATLILTCFIFYKKLINKEIKESFKNKTSSLKSIFNEVVQDTTKLKVKSILVIVILLNFSTYTKFLLIILVTLLVFTINEIYSNIKNITSNSFNERFSK</sequence>
<evidence type="ECO:0000313" key="2">
    <source>
        <dbReference type="EMBL" id="SHK02975.1"/>
    </source>
</evidence>
<gene>
    <name evidence="2" type="ORF">SAMN02744037_01461</name>
</gene>
<keyword evidence="1" id="KW-1133">Transmembrane helix</keyword>
<accession>A0A1M6P4T1</accession>
<feature type="transmembrane region" description="Helical" evidence="1">
    <location>
        <begin position="51"/>
        <end position="79"/>
    </location>
</feature>
<protein>
    <submittedName>
        <fullName evidence="2">Uncharacterized protein</fullName>
    </submittedName>
</protein>
<reference evidence="3" key="1">
    <citation type="submission" date="2016-11" db="EMBL/GenBank/DDBJ databases">
        <authorList>
            <person name="Varghese N."/>
            <person name="Submissions S."/>
        </authorList>
    </citation>
    <scope>NUCLEOTIDE SEQUENCE [LARGE SCALE GENOMIC DNA]</scope>
    <source>
        <strain evidence="3">DSM 15518</strain>
    </source>
</reference>
<organism evidence="2 3">
    <name type="scientific">Tepidibacter formicigenes DSM 15518</name>
    <dbReference type="NCBI Taxonomy" id="1123349"/>
    <lineage>
        <taxon>Bacteria</taxon>
        <taxon>Bacillati</taxon>
        <taxon>Bacillota</taxon>
        <taxon>Clostridia</taxon>
        <taxon>Peptostreptococcales</taxon>
        <taxon>Peptostreptococcaceae</taxon>
        <taxon>Tepidibacter</taxon>
    </lineage>
</organism>
<evidence type="ECO:0000256" key="1">
    <source>
        <dbReference type="SAM" id="Phobius"/>
    </source>
</evidence>
<dbReference type="Proteomes" id="UP000242497">
    <property type="component" value="Unassembled WGS sequence"/>
</dbReference>
<feature type="transmembrane region" description="Helical" evidence="1">
    <location>
        <begin position="117"/>
        <end position="143"/>
    </location>
</feature>
<name>A0A1M6P4T1_9FIRM</name>